<evidence type="ECO:0000256" key="1">
    <source>
        <dbReference type="ARBA" id="ARBA00007905"/>
    </source>
</evidence>
<sequence>MELSIKSTVTLNNDVKMPLLGLRAYRMKSGDETYNAVRCALDNGYRLIDTAKIYNNEKTIGRALRDSGITRDDLFVTTKLWVTDFDNPRAGLLDSLKRLKLEYADLYLIHWPKKGFEKVYEELVKLQQEGLCRAIGVCNFNIEQVQKILDLGYELPPQVNQTEIHPLNTEKDLINFCRRNKITMEAYSPLGAEGRLILDDPRLIGMRDYYKATSSQILLRWCIQRGIVAIPKAVSEDKIVQNSDLYFFDITTSDMETISDMNCNDRRNYDPSRIDERADYLYPKFLEEI</sequence>
<dbReference type="RefSeq" id="WP_219935900.1">
    <property type="nucleotide sequence ID" value="NZ_JAGFNY010000001.1"/>
</dbReference>
<evidence type="ECO:0000313" key="5">
    <source>
        <dbReference type="EMBL" id="MBW7569405.1"/>
    </source>
</evidence>
<evidence type="ECO:0000313" key="6">
    <source>
        <dbReference type="Proteomes" id="UP000731465"/>
    </source>
</evidence>
<dbReference type="PIRSF" id="PIRSF000097">
    <property type="entry name" value="AKR"/>
    <property type="match status" value="1"/>
</dbReference>
<protein>
    <submittedName>
        <fullName evidence="5">Aldo/keto reductase</fullName>
    </submittedName>
</protein>
<reference evidence="5 6" key="1">
    <citation type="submission" date="2021-03" db="EMBL/GenBank/DDBJ databases">
        <title>Succinivibrio sp. nov. isolated from feces of cow.</title>
        <authorList>
            <person name="Choi J.-Y."/>
        </authorList>
    </citation>
    <scope>NUCLEOTIDE SEQUENCE [LARGE SCALE GENOMIC DNA]</scope>
    <source>
        <strain evidence="5 6">AGMB01872</strain>
    </source>
</reference>
<dbReference type="PROSITE" id="PS00062">
    <property type="entry name" value="ALDOKETO_REDUCTASE_2"/>
    <property type="match status" value="1"/>
</dbReference>
<evidence type="ECO:0000256" key="2">
    <source>
        <dbReference type="ARBA" id="ARBA00022857"/>
    </source>
</evidence>
<organism evidence="5 6">
    <name type="scientific">Succinivibrio faecicola</name>
    <dbReference type="NCBI Taxonomy" id="2820300"/>
    <lineage>
        <taxon>Bacteria</taxon>
        <taxon>Pseudomonadati</taxon>
        <taxon>Pseudomonadota</taxon>
        <taxon>Gammaproteobacteria</taxon>
        <taxon>Aeromonadales</taxon>
        <taxon>Succinivibrionaceae</taxon>
        <taxon>Succinivibrio</taxon>
    </lineage>
</organism>
<dbReference type="InterPro" id="IPR023210">
    <property type="entry name" value="NADP_OxRdtase_dom"/>
</dbReference>
<dbReference type="PANTHER" id="PTHR43827">
    <property type="entry name" value="2,5-DIKETO-D-GLUCONIC ACID REDUCTASE"/>
    <property type="match status" value="1"/>
</dbReference>
<dbReference type="EMBL" id="JAGFNY010000001">
    <property type="protein sequence ID" value="MBW7569405.1"/>
    <property type="molecule type" value="Genomic_DNA"/>
</dbReference>
<keyword evidence="6" id="KW-1185">Reference proteome</keyword>
<gene>
    <name evidence="5" type="ORF">J5V48_00645</name>
</gene>
<dbReference type="InterPro" id="IPR018170">
    <property type="entry name" value="Aldo/ket_reductase_CS"/>
</dbReference>
<dbReference type="PRINTS" id="PR00069">
    <property type="entry name" value="ALDKETRDTASE"/>
</dbReference>
<dbReference type="Pfam" id="PF00248">
    <property type="entry name" value="Aldo_ket_red"/>
    <property type="match status" value="1"/>
</dbReference>
<evidence type="ECO:0000256" key="3">
    <source>
        <dbReference type="ARBA" id="ARBA00023002"/>
    </source>
</evidence>
<evidence type="ECO:0000259" key="4">
    <source>
        <dbReference type="Pfam" id="PF00248"/>
    </source>
</evidence>
<dbReference type="Proteomes" id="UP000731465">
    <property type="component" value="Unassembled WGS sequence"/>
</dbReference>
<accession>A0ABS7DEW8</accession>
<dbReference type="InterPro" id="IPR020471">
    <property type="entry name" value="AKR"/>
</dbReference>
<feature type="domain" description="NADP-dependent oxidoreductase" evidence="4">
    <location>
        <begin position="29"/>
        <end position="192"/>
    </location>
</feature>
<dbReference type="InterPro" id="IPR036812">
    <property type="entry name" value="NAD(P)_OxRdtase_dom_sf"/>
</dbReference>
<comment type="similarity">
    <text evidence="1">Belongs to the aldo/keto reductase family.</text>
</comment>
<comment type="caution">
    <text evidence="5">The sequence shown here is derived from an EMBL/GenBank/DDBJ whole genome shotgun (WGS) entry which is preliminary data.</text>
</comment>
<keyword evidence="3" id="KW-0560">Oxidoreductase</keyword>
<keyword evidence="2" id="KW-0521">NADP</keyword>
<dbReference type="PROSITE" id="PS00798">
    <property type="entry name" value="ALDOKETO_REDUCTASE_1"/>
    <property type="match status" value="1"/>
</dbReference>
<proteinExistence type="inferred from homology"/>
<dbReference type="CDD" id="cd19071">
    <property type="entry name" value="AKR_AKR1-5-like"/>
    <property type="match status" value="1"/>
</dbReference>
<name>A0ABS7DEW8_9GAMM</name>
<dbReference type="PANTHER" id="PTHR43827:SF3">
    <property type="entry name" value="NADP-DEPENDENT OXIDOREDUCTASE DOMAIN-CONTAINING PROTEIN"/>
    <property type="match status" value="1"/>
</dbReference>
<dbReference type="Gene3D" id="3.20.20.100">
    <property type="entry name" value="NADP-dependent oxidoreductase domain"/>
    <property type="match status" value="1"/>
</dbReference>
<dbReference type="SUPFAM" id="SSF51430">
    <property type="entry name" value="NAD(P)-linked oxidoreductase"/>
    <property type="match status" value="1"/>
</dbReference>